<sequence>MKNQKKLEFADVKIEILNQEMKNDEIGDRADMGLRECAEVKVKFVLQSRKWKKWWLEWEWLCVGTMERGTDHQLLHTRGMVRTEAVAGHGVLWSCAAADEQFGVQVMKTVAVKSRD</sequence>
<gene>
    <name evidence="1" type="ORF">C5167_017125</name>
</gene>
<reference evidence="1 2" key="1">
    <citation type="journal article" date="2018" name="Science">
        <title>The opium poppy genome and morphinan production.</title>
        <authorList>
            <person name="Guo L."/>
            <person name="Winzer T."/>
            <person name="Yang X."/>
            <person name="Li Y."/>
            <person name="Ning Z."/>
            <person name="He Z."/>
            <person name="Teodor R."/>
            <person name="Lu Y."/>
            <person name="Bowser T.A."/>
            <person name="Graham I.A."/>
            <person name="Ye K."/>
        </authorList>
    </citation>
    <scope>NUCLEOTIDE SEQUENCE [LARGE SCALE GENOMIC DNA]</scope>
    <source>
        <strain evidence="2">cv. HN1</strain>
        <tissue evidence="1">Leaves</tissue>
    </source>
</reference>
<dbReference type="Proteomes" id="UP000316621">
    <property type="component" value="Chromosome 2"/>
</dbReference>
<name>A0A4Y7IML1_PAPSO</name>
<evidence type="ECO:0000313" key="1">
    <source>
        <dbReference type="EMBL" id="RZC48698.1"/>
    </source>
</evidence>
<proteinExistence type="predicted"/>
<protein>
    <submittedName>
        <fullName evidence="1">Uncharacterized protein</fullName>
    </submittedName>
</protein>
<accession>A0A4Y7IML1</accession>
<dbReference type="EMBL" id="CM010716">
    <property type="protein sequence ID" value="RZC48698.1"/>
    <property type="molecule type" value="Genomic_DNA"/>
</dbReference>
<dbReference type="Gramene" id="RZC48698">
    <property type="protein sequence ID" value="RZC48698"/>
    <property type="gene ID" value="C5167_017125"/>
</dbReference>
<organism evidence="1 2">
    <name type="scientific">Papaver somniferum</name>
    <name type="common">Opium poppy</name>
    <dbReference type="NCBI Taxonomy" id="3469"/>
    <lineage>
        <taxon>Eukaryota</taxon>
        <taxon>Viridiplantae</taxon>
        <taxon>Streptophyta</taxon>
        <taxon>Embryophyta</taxon>
        <taxon>Tracheophyta</taxon>
        <taxon>Spermatophyta</taxon>
        <taxon>Magnoliopsida</taxon>
        <taxon>Ranunculales</taxon>
        <taxon>Papaveraceae</taxon>
        <taxon>Papaveroideae</taxon>
        <taxon>Papaver</taxon>
    </lineage>
</organism>
<evidence type="ECO:0000313" key="2">
    <source>
        <dbReference type="Proteomes" id="UP000316621"/>
    </source>
</evidence>
<dbReference type="AlphaFoldDB" id="A0A4Y7IML1"/>
<keyword evidence="2" id="KW-1185">Reference proteome</keyword>